<dbReference type="AlphaFoldDB" id="A0A0F9FMP1"/>
<gene>
    <name evidence="2" type="ORF">LCGC14_2011620</name>
</gene>
<sequence>MNITRQIRQEPVTLNSALKKVGIAILSGIGIGIGFYLIKKVGLK</sequence>
<comment type="caution">
    <text evidence="2">The sequence shown here is derived from an EMBL/GenBank/DDBJ whole genome shotgun (WGS) entry which is preliminary data.</text>
</comment>
<evidence type="ECO:0000313" key="2">
    <source>
        <dbReference type="EMBL" id="KKL79756.1"/>
    </source>
</evidence>
<reference evidence="2" key="1">
    <citation type="journal article" date="2015" name="Nature">
        <title>Complex archaea that bridge the gap between prokaryotes and eukaryotes.</title>
        <authorList>
            <person name="Spang A."/>
            <person name="Saw J.H."/>
            <person name="Jorgensen S.L."/>
            <person name="Zaremba-Niedzwiedzka K."/>
            <person name="Martijn J."/>
            <person name="Lind A.E."/>
            <person name="van Eijk R."/>
            <person name="Schleper C."/>
            <person name="Guy L."/>
            <person name="Ettema T.J."/>
        </authorList>
    </citation>
    <scope>NUCLEOTIDE SEQUENCE</scope>
</reference>
<protein>
    <submittedName>
        <fullName evidence="2">Uncharacterized protein</fullName>
    </submittedName>
</protein>
<dbReference type="EMBL" id="LAZR01023073">
    <property type="protein sequence ID" value="KKL79756.1"/>
    <property type="molecule type" value="Genomic_DNA"/>
</dbReference>
<name>A0A0F9FMP1_9ZZZZ</name>
<feature type="transmembrane region" description="Helical" evidence="1">
    <location>
        <begin position="21"/>
        <end position="38"/>
    </location>
</feature>
<keyword evidence="1" id="KW-0472">Membrane</keyword>
<keyword evidence="1" id="KW-0812">Transmembrane</keyword>
<accession>A0A0F9FMP1</accession>
<evidence type="ECO:0000256" key="1">
    <source>
        <dbReference type="SAM" id="Phobius"/>
    </source>
</evidence>
<organism evidence="2">
    <name type="scientific">marine sediment metagenome</name>
    <dbReference type="NCBI Taxonomy" id="412755"/>
    <lineage>
        <taxon>unclassified sequences</taxon>
        <taxon>metagenomes</taxon>
        <taxon>ecological metagenomes</taxon>
    </lineage>
</organism>
<proteinExistence type="predicted"/>
<keyword evidence="1" id="KW-1133">Transmembrane helix</keyword>